<gene>
    <name evidence="1" type="ORF">ACFSUE_02185</name>
</gene>
<accession>A0ABW5RY76</accession>
<dbReference type="Proteomes" id="UP001597399">
    <property type="component" value="Unassembled WGS sequence"/>
</dbReference>
<protein>
    <recommendedName>
        <fullName evidence="3">HNH endonuclease</fullName>
    </recommendedName>
</protein>
<comment type="caution">
    <text evidence="1">The sequence shown here is derived from an EMBL/GenBank/DDBJ whole genome shotgun (WGS) entry which is preliminary data.</text>
</comment>
<name>A0ABW5RY76_9BACL</name>
<keyword evidence="2" id="KW-1185">Reference proteome</keyword>
<sequence>MNNENYVTRCAGCGKRPVQMSEYVDRTLAEPDRYKSPRDVVELDEGTYDPNTKLFLCTDCYIKAGTPLNADLIPTYRKVRAVMGAWTEDPEYPEEAQEGCGSNEAG</sequence>
<proteinExistence type="predicted"/>
<dbReference type="RefSeq" id="WP_253059561.1">
    <property type="nucleotide sequence ID" value="NZ_JAMXWM010000004.1"/>
</dbReference>
<evidence type="ECO:0000313" key="1">
    <source>
        <dbReference type="EMBL" id="MFD2692454.1"/>
    </source>
</evidence>
<reference evidence="2" key="1">
    <citation type="journal article" date="2019" name="Int. J. Syst. Evol. Microbiol.">
        <title>The Global Catalogue of Microorganisms (GCM) 10K type strain sequencing project: providing services to taxonomists for standard genome sequencing and annotation.</title>
        <authorList>
            <consortium name="The Broad Institute Genomics Platform"/>
            <consortium name="The Broad Institute Genome Sequencing Center for Infectious Disease"/>
            <person name="Wu L."/>
            <person name="Ma J."/>
        </authorList>
    </citation>
    <scope>NUCLEOTIDE SEQUENCE [LARGE SCALE GENOMIC DNA]</scope>
    <source>
        <strain evidence="2">TISTR 2466</strain>
    </source>
</reference>
<evidence type="ECO:0008006" key="3">
    <source>
        <dbReference type="Google" id="ProtNLM"/>
    </source>
</evidence>
<evidence type="ECO:0000313" key="2">
    <source>
        <dbReference type="Proteomes" id="UP001597399"/>
    </source>
</evidence>
<organism evidence="1 2">
    <name type="scientific">Sporolactobacillus shoreicorticis</name>
    <dbReference type="NCBI Taxonomy" id="1923877"/>
    <lineage>
        <taxon>Bacteria</taxon>
        <taxon>Bacillati</taxon>
        <taxon>Bacillota</taxon>
        <taxon>Bacilli</taxon>
        <taxon>Bacillales</taxon>
        <taxon>Sporolactobacillaceae</taxon>
        <taxon>Sporolactobacillus</taxon>
    </lineage>
</organism>
<dbReference type="EMBL" id="JBHUMQ010000003">
    <property type="protein sequence ID" value="MFD2692454.1"/>
    <property type="molecule type" value="Genomic_DNA"/>
</dbReference>